<dbReference type="InterPro" id="IPR036761">
    <property type="entry name" value="TTHA0802/YceI-like_sf"/>
</dbReference>
<feature type="domain" description="Lipid/polyisoprenoid-binding YceI-like" evidence="2">
    <location>
        <begin position="29"/>
        <end position="197"/>
    </location>
</feature>
<accession>A0A918USD3</accession>
<evidence type="ECO:0000259" key="2">
    <source>
        <dbReference type="SMART" id="SM00867"/>
    </source>
</evidence>
<dbReference type="Pfam" id="PF04264">
    <property type="entry name" value="YceI"/>
    <property type="match status" value="1"/>
</dbReference>
<protein>
    <submittedName>
        <fullName evidence="3">Polyisoprenoid-binding protein</fullName>
    </submittedName>
</protein>
<dbReference type="RefSeq" id="WP_044202602.1">
    <property type="nucleotide sequence ID" value="NZ_BMWX01000004.1"/>
</dbReference>
<dbReference type="Proteomes" id="UP000619457">
    <property type="component" value="Unassembled WGS sequence"/>
</dbReference>
<dbReference type="InterPro" id="IPR007372">
    <property type="entry name" value="Lipid/polyisoprenoid-bd_YceI"/>
</dbReference>
<dbReference type="AlphaFoldDB" id="A0A918USD3"/>
<feature type="chain" id="PRO_5036699364" evidence="1">
    <location>
        <begin position="25"/>
        <end position="200"/>
    </location>
</feature>
<dbReference type="PANTHER" id="PTHR34406">
    <property type="entry name" value="PROTEIN YCEI"/>
    <property type="match status" value="1"/>
</dbReference>
<dbReference type="SMART" id="SM00867">
    <property type="entry name" value="YceI"/>
    <property type="match status" value="1"/>
</dbReference>
<name>A0A918USD3_9BACT</name>
<dbReference type="Gene3D" id="2.40.128.110">
    <property type="entry name" value="Lipid/polyisoprenoid-binding, YceI-like"/>
    <property type="match status" value="1"/>
</dbReference>
<feature type="signal peptide" evidence="1">
    <location>
        <begin position="1"/>
        <end position="24"/>
    </location>
</feature>
<evidence type="ECO:0000313" key="4">
    <source>
        <dbReference type="Proteomes" id="UP000619457"/>
    </source>
</evidence>
<dbReference type="SUPFAM" id="SSF101874">
    <property type="entry name" value="YceI-like"/>
    <property type="match status" value="1"/>
</dbReference>
<organism evidence="3 4">
    <name type="scientific">Echinicola pacifica</name>
    <dbReference type="NCBI Taxonomy" id="346377"/>
    <lineage>
        <taxon>Bacteria</taxon>
        <taxon>Pseudomonadati</taxon>
        <taxon>Bacteroidota</taxon>
        <taxon>Cytophagia</taxon>
        <taxon>Cytophagales</taxon>
        <taxon>Cyclobacteriaceae</taxon>
        <taxon>Echinicola</taxon>
    </lineage>
</organism>
<keyword evidence="4" id="KW-1185">Reference proteome</keyword>
<sequence length="200" mass="22071">MVSTLKKLSLAVLVTAISAAGVQAQDATMWQIDKAHTSVNFSISHFFTPVTGKFNEFEGAMSFDPDQLEASSASFTVAVNSVDTENEKRNNHLQSPDFFDAETYPSMSFTSTKFEEIRENEYLIHGKLTIKDVTKEVSLPMTVKGQMDHPMKEGMVILGLTIDLSVDRTDYGVGTGDWAATMVVGDEVEIHIPMELHSTK</sequence>
<reference evidence="3" key="2">
    <citation type="submission" date="2020-09" db="EMBL/GenBank/DDBJ databases">
        <authorList>
            <person name="Sun Q."/>
            <person name="Kim S."/>
        </authorList>
    </citation>
    <scope>NUCLEOTIDE SEQUENCE</scope>
    <source>
        <strain evidence="3">KCTC 12368</strain>
    </source>
</reference>
<reference evidence="3" key="1">
    <citation type="journal article" date="2014" name="Int. J. Syst. Evol. Microbiol.">
        <title>Complete genome sequence of Corynebacterium casei LMG S-19264T (=DSM 44701T), isolated from a smear-ripened cheese.</title>
        <authorList>
            <consortium name="US DOE Joint Genome Institute (JGI-PGF)"/>
            <person name="Walter F."/>
            <person name="Albersmeier A."/>
            <person name="Kalinowski J."/>
            <person name="Ruckert C."/>
        </authorList>
    </citation>
    <scope>NUCLEOTIDE SEQUENCE</scope>
    <source>
        <strain evidence="3">KCTC 12368</strain>
    </source>
</reference>
<comment type="caution">
    <text evidence="3">The sequence shown here is derived from an EMBL/GenBank/DDBJ whole genome shotgun (WGS) entry which is preliminary data.</text>
</comment>
<evidence type="ECO:0000256" key="1">
    <source>
        <dbReference type="SAM" id="SignalP"/>
    </source>
</evidence>
<keyword evidence="1" id="KW-0732">Signal</keyword>
<proteinExistence type="predicted"/>
<dbReference type="PANTHER" id="PTHR34406:SF1">
    <property type="entry name" value="PROTEIN YCEI"/>
    <property type="match status" value="1"/>
</dbReference>
<gene>
    <name evidence="3" type="ORF">GCM10007049_24600</name>
</gene>
<evidence type="ECO:0000313" key="3">
    <source>
        <dbReference type="EMBL" id="GGZ30782.1"/>
    </source>
</evidence>
<dbReference type="EMBL" id="BMWX01000004">
    <property type="protein sequence ID" value="GGZ30782.1"/>
    <property type="molecule type" value="Genomic_DNA"/>
</dbReference>